<feature type="compositionally biased region" description="Basic and acidic residues" evidence="4">
    <location>
        <begin position="383"/>
        <end position="404"/>
    </location>
</feature>
<feature type="region of interest" description="Disordered" evidence="4">
    <location>
        <begin position="647"/>
        <end position="669"/>
    </location>
</feature>
<keyword evidence="8" id="KW-1185">Reference proteome</keyword>
<feature type="compositionally biased region" description="Basic and acidic residues" evidence="4">
    <location>
        <begin position="865"/>
        <end position="875"/>
    </location>
</feature>
<feature type="region of interest" description="Disordered" evidence="4">
    <location>
        <begin position="354"/>
        <end position="408"/>
    </location>
</feature>
<evidence type="ECO:0000313" key="8">
    <source>
        <dbReference type="Proteomes" id="UP000838412"/>
    </source>
</evidence>
<dbReference type="CDD" id="cd00041">
    <property type="entry name" value="CUB"/>
    <property type="match status" value="1"/>
</dbReference>
<keyword evidence="5" id="KW-1133">Transmembrane helix</keyword>
<dbReference type="Pfam" id="PF00431">
    <property type="entry name" value="CUB"/>
    <property type="match status" value="1"/>
</dbReference>
<feature type="domain" description="CUB" evidence="6">
    <location>
        <begin position="25"/>
        <end position="134"/>
    </location>
</feature>
<gene>
    <name evidence="7" type="primary">CDCP2</name>
    <name evidence="7" type="ORF">BLAG_LOCUS16177</name>
</gene>
<feature type="region of interest" description="Disordered" evidence="4">
    <location>
        <begin position="843"/>
        <end position="904"/>
    </location>
</feature>
<dbReference type="PROSITE" id="PS01180">
    <property type="entry name" value="CUB"/>
    <property type="match status" value="1"/>
</dbReference>
<feature type="compositionally biased region" description="Basic and acidic residues" evidence="4">
    <location>
        <begin position="494"/>
        <end position="506"/>
    </location>
</feature>
<comment type="caution">
    <text evidence="3">Lacks conserved residue(s) required for the propagation of feature annotation.</text>
</comment>
<feature type="compositionally biased region" description="Acidic residues" evidence="4">
    <location>
        <begin position="354"/>
        <end position="363"/>
    </location>
</feature>
<dbReference type="InterPro" id="IPR035914">
    <property type="entry name" value="Sperma_CUB_dom_sf"/>
</dbReference>
<feature type="region of interest" description="Disordered" evidence="4">
    <location>
        <begin position="454"/>
        <end position="534"/>
    </location>
</feature>
<proteinExistence type="predicted"/>
<protein>
    <submittedName>
        <fullName evidence="7">CDCP2 protein</fullName>
    </submittedName>
</protein>
<feature type="transmembrane region" description="Helical" evidence="5">
    <location>
        <begin position="304"/>
        <end position="326"/>
    </location>
</feature>
<keyword evidence="5" id="KW-0812">Transmembrane</keyword>
<feature type="region of interest" description="Disordered" evidence="4">
    <location>
        <begin position="713"/>
        <end position="757"/>
    </location>
</feature>
<keyword evidence="5" id="KW-0472">Membrane</keyword>
<dbReference type="AlphaFoldDB" id="A0A8K0ELK9"/>
<keyword evidence="2" id="KW-1015">Disulfide bond</keyword>
<dbReference type="OrthoDB" id="10035084at2759"/>
<dbReference type="Gene3D" id="2.60.120.290">
    <property type="entry name" value="Spermadhesin, CUB domain"/>
    <property type="match status" value="1"/>
</dbReference>
<feature type="compositionally biased region" description="Polar residues" evidence="4">
    <location>
        <begin position="878"/>
        <end position="904"/>
    </location>
</feature>
<dbReference type="EMBL" id="OV696688">
    <property type="protein sequence ID" value="CAH1258710.1"/>
    <property type="molecule type" value="Genomic_DNA"/>
</dbReference>
<dbReference type="InterPro" id="IPR000859">
    <property type="entry name" value="CUB_dom"/>
</dbReference>
<dbReference type="PANTHER" id="PTHR24251">
    <property type="entry name" value="OVOCHYMASE-RELATED"/>
    <property type="match status" value="1"/>
</dbReference>
<evidence type="ECO:0000256" key="5">
    <source>
        <dbReference type="SAM" id="Phobius"/>
    </source>
</evidence>
<dbReference type="Proteomes" id="UP000838412">
    <property type="component" value="Chromosome 3"/>
</dbReference>
<feature type="compositionally biased region" description="Polar residues" evidence="4">
    <location>
        <begin position="454"/>
        <end position="464"/>
    </location>
</feature>
<sequence>MTQDASLDATVNRVVRIKRAPVYSCGGALLAGSGNITSPGFPAEYPQNALCHWTVEPMDLSRPVLLTFESFDIESDKECTYDSLTIIRNKAENSTYCNGNKAPTGGLVGRHFDLTFRSDGHAQRRGFLISYSPADNMQSAPVSPAALGTTWTQRPTGTTDDLPTTAHPEVSFTVSNKVTYTSKNDQVTTLGTRNDSHVSTTPSATQELLYTDETHTHYNTTSSVHPTTTHWPKHHTNNKVPTYMTNTPSVTRDTQQAVPDQSAQSIVNTSAWSTDATTVGTDASTDTPELGTVPSRMFTAKETIVGGIIIGIVPLSCAVTLLALYLRRTRERDTVAAIIQAITIMEEAIIEMEESVASEEEKDGVDQTDFPDELRDNGNSSPREPDTTSGDHEKNEDSQGHTDNEEGSSFAVTQPIAKDAAVETNNVAATSPEEWMSYHPISNKMKINVNHTKVDNTSPVAGTDQSEEETEQERIHTNGNAASSNGQNVTEGYRAVERATSREVSKGTESVKLGSPRRGDFTSTGTQTDACGSESQPGLAAHECVTDTVSTANGATAHISTAVPHGCATGSHQTEDKHERMNGGVVWVGDEENRDHHHNHWESALTMDRRCRHVHEAASMVQDQAFSTLQQVKELSSRFEDHEDELCRSSSLPSPMLHPQRHGKLSTSRLDMFDPLVRSNSDTSSSDTSLNCISFEDGSKLCKEWSFSTLPAQSRSRACDDPNKSGASNSEGPYDTPRRRRSRGYPDGKEDGLASKKLESPLPAKVYKRNVYTKTTVTDKVSLPNGDVEEHLTVSSEEDYTSSHGREDVSISIHHETTEIVEKYRTYDENLRTSTIERQSTVEKRSFSTCPKQASKVLRDGAAYGKDEKTSDQPGRKLNNNKQSSLPAEKSTTNKDVSSRSNSC</sequence>
<evidence type="ECO:0000256" key="2">
    <source>
        <dbReference type="ARBA" id="ARBA00023157"/>
    </source>
</evidence>
<feature type="compositionally biased region" description="Polar residues" evidence="4">
    <location>
        <begin position="477"/>
        <end position="490"/>
    </location>
</feature>
<evidence type="ECO:0000313" key="7">
    <source>
        <dbReference type="EMBL" id="CAH1258710.1"/>
    </source>
</evidence>
<evidence type="ECO:0000256" key="3">
    <source>
        <dbReference type="PROSITE-ProRule" id="PRU00059"/>
    </source>
</evidence>
<evidence type="ECO:0000256" key="4">
    <source>
        <dbReference type="SAM" id="MobiDB-lite"/>
    </source>
</evidence>
<evidence type="ECO:0000256" key="1">
    <source>
        <dbReference type="ARBA" id="ARBA00022737"/>
    </source>
</evidence>
<dbReference type="SMART" id="SM00042">
    <property type="entry name" value="CUB"/>
    <property type="match status" value="1"/>
</dbReference>
<organism evidence="7 8">
    <name type="scientific">Branchiostoma lanceolatum</name>
    <name type="common">Common lancelet</name>
    <name type="synonym">Amphioxus lanceolatum</name>
    <dbReference type="NCBI Taxonomy" id="7740"/>
    <lineage>
        <taxon>Eukaryota</taxon>
        <taxon>Metazoa</taxon>
        <taxon>Chordata</taxon>
        <taxon>Cephalochordata</taxon>
        <taxon>Leptocardii</taxon>
        <taxon>Amphioxiformes</taxon>
        <taxon>Branchiostomatidae</taxon>
        <taxon>Branchiostoma</taxon>
    </lineage>
</organism>
<feature type="region of interest" description="Disordered" evidence="4">
    <location>
        <begin position="220"/>
        <end position="239"/>
    </location>
</feature>
<reference evidence="7" key="1">
    <citation type="submission" date="2022-01" db="EMBL/GenBank/DDBJ databases">
        <authorList>
            <person name="Braso-Vives M."/>
        </authorList>
    </citation>
    <scope>NUCLEOTIDE SEQUENCE</scope>
</reference>
<keyword evidence="1" id="KW-0677">Repeat</keyword>
<feature type="compositionally biased region" description="Polar residues" evidence="4">
    <location>
        <begin position="521"/>
        <end position="534"/>
    </location>
</feature>
<accession>A0A8K0ELK9</accession>
<evidence type="ECO:0000259" key="6">
    <source>
        <dbReference type="PROSITE" id="PS01180"/>
    </source>
</evidence>
<name>A0A8K0ELK9_BRALA</name>
<dbReference type="SUPFAM" id="SSF49854">
    <property type="entry name" value="Spermadhesin, CUB domain"/>
    <property type="match status" value="1"/>
</dbReference>
<feature type="compositionally biased region" description="Basic and acidic residues" evidence="4">
    <location>
        <begin position="744"/>
        <end position="757"/>
    </location>
</feature>